<keyword evidence="1" id="KW-0813">Transport</keyword>
<dbReference type="GO" id="GO:0015098">
    <property type="term" value="F:molybdate ion transmembrane transporter activity"/>
    <property type="evidence" value="ECO:0007669"/>
    <property type="project" value="InterPro"/>
</dbReference>
<organism evidence="12 13">
    <name type="scientific">Candidatus Methylobacter titanis</name>
    <dbReference type="NCBI Taxonomy" id="3053457"/>
    <lineage>
        <taxon>Bacteria</taxon>
        <taxon>Pseudomonadati</taxon>
        <taxon>Pseudomonadota</taxon>
        <taxon>Gammaproteobacteria</taxon>
        <taxon>Methylococcales</taxon>
        <taxon>Methylococcaceae</taxon>
        <taxon>Methylobacter</taxon>
    </lineage>
</organism>
<dbReference type="NCBIfam" id="TIGR02142">
    <property type="entry name" value="modC_ABC"/>
    <property type="match status" value="1"/>
</dbReference>
<sequence>MTTILARFQLDYGDFTLDVDLKLPGTGITVLFGHSGSGKTTLLRCIAGLQHAPQGKLEINGTVWQDSERKLFLPTHKRPLGYVFQEANLFPHLTVQDNLHYGLKRIKQNSGTVKLEHAVELLGIGHLMERMPERLSGGERQRVAIARALALNPEILLMDEPLASLDFKRKQEILPFLSRLHQQLDIPVLYVTHSQQEVAQLADTLVIMEDGRALASGPLSETQSRLDVPLAQEREAATVWQATIAEHETDYHLTRVAFTGGSLSLPAVDAEIGTALRVQIYARDVSIALEAPTATSILNVLPATITGIADSRDGQSVIRFQVGDQALLAHITRKSALMLDLQIGMAVYVQIKGISTLTHQ</sequence>
<dbReference type="GO" id="GO:0140359">
    <property type="term" value="F:ABC-type transporter activity"/>
    <property type="evidence" value="ECO:0007669"/>
    <property type="project" value="InterPro"/>
</dbReference>
<feature type="domain" description="Mop" evidence="11">
    <location>
        <begin position="294"/>
        <end position="360"/>
    </location>
</feature>
<evidence type="ECO:0000256" key="5">
    <source>
        <dbReference type="ARBA" id="ARBA00022741"/>
    </source>
</evidence>
<dbReference type="Gene3D" id="2.40.50.100">
    <property type="match status" value="1"/>
</dbReference>
<evidence type="ECO:0000256" key="8">
    <source>
        <dbReference type="ARBA" id="ARBA00023136"/>
    </source>
</evidence>
<dbReference type="Proteomes" id="UP001160519">
    <property type="component" value="Unassembled WGS sequence"/>
</dbReference>
<dbReference type="InterPro" id="IPR011868">
    <property type="entry name" value="ModC_ABC_ATP-bd"/>
</dbReference>
<protein>
    <submittedName>
        <fullName evidence="12">Molybdenum ABC transporter ATP-binding protein</fullName>
    </submittedName>
</protein>
<gene>
    <name evidence="12" type="primary">modC</name>
    <name evidence="12" type="ORF">PSU93_14205</name>
</gene>
<accession>A0AA43Q5T7</accession>
<evidence type="ECO:0000256" key="2">
    <source>
        <dbReference type="ARBA" id="ARBA00022475"/>
    </source>
</evidence>
<dbReference type="EMBL" id="JAQSDF010000073">
    <property type="protein sequence ID" value="MDI1232293.1"/>
    <property type="molecule type" value="Genomic_DNA"/>
</dbReference>
<keyword evidence="8" id="KW-0472">Membrane</keyword>
<dbReference type="InterPro" id="IPR027417">
    <property type="entry name" value="P-loop_NTPase"/>
</dbReference>
<evidence type="ECO:0000259" key="10">
    <source>
        <dbReference type="PROSITE" id="PS50893"/>
    </source>
</evidence>
<dbReference type="PROSITE" id="PS51866">
    <property type="entry name" value="MOP"/>
    <property type="match status" value="1"/>
</dbReference>
<dbReference type="InterPro" id="IPR003439">
    <property type="entry name" value="ABC_transporter-like_ATP-bd"/>
</dbReference>
<dbReference type="InterPro" id="IPR050334">
    <property type="entry name" value="Molybdenum_import_ModC"/>
</dbReference>
<dbReference type="InterPro" id="IPR004606">
    <property type="entry name" value="Mop_domain"/>
</dbReference>
<evidence type="ECO:0000256" key="3">
    <source>
        <dbReference type="ARBA" id="ARBA00022505"/>
    </source>
</evidence>
<evidence type="ECO:0000259" key="11">
    <source>
        <dbReference type="PROSITE" id="PS51866"/>
    </source>
</evidence>
<reference evidence="12" key="1">
    <citation type="submission" date="2023-01" db="EMBL/GenBank/DDBJ databases">
        <title>Biogeochemical cycle of methane in antarctic sediments.</title>
        <authorList>
            <person name="Roldan D.M."/>
            <person name="Menes R.J."/>
        </authorList>
    </citation>
    <scope>NUCLEOTIDE SEQUENCE [LARGE SCALE GENOMIC DNA]</scope>
    <source>
        <strain evidence="12">K-2018 MAG008</strain>
    </source>
</reference>
<dbReference type="PROSITE" id="PS00211">
    <property type="entry name" value="ABC_TRANSPORTER_1"/>
    <property type="match status" value="1"/>
</dbReference>
<dbReference type="GO" id="GO:0016020">
    <property type="term" value="C:membrane"/>
    <property type="evidence" value="ECO:0007669"/>
    <property type="project" value="InterPro"/>
</dbReference>
<keyword evidence="13" id="KW-1185">Reference proteome</keyword>
<evidence type="ECO:0000313" key="12">
    <source>
        <dbReference type="EMBL" id="MDI1232293.1"/>
    </source>
</evidence>
<proteinExistence type="predicted"/>
<dbReference type="InterPro" id="IPR017871">
    <property type="entry name" value="ABC_transporter-like_CS"/>
</dbReference>
<dbReference type="GO" id="GO:0016887">
    <property type="term" value="F:ATP hydrolysis activity"/>
    <property type="evidence" value="ECO:0007669"/>
    <property type="project" value="InterPro"/>
</dbReference>
<keyword evidence="3 9" id="KW-0500">Molybdenum</keyword>
<comment type="caution">
    <text evidence="12">The sequence shown here is derived from an EMBL/GenBank/DDBJ whole genome shotgun (WGS) entry which is preliminary data.</text>
</comment>
<keyword evidence="6 12" id="KW-0067">ATP-binding</keyword>
<evidence type="ECO:0000256" key="7">
    <source>
        <dbReference type="ARBA" id="ARBA00022967"/>
    </source>
</evidence>
<keyword evidence="4" id="KW-0997">Cell inner membrane</keyword>
<dbReference type="InterPro" id="IPR003593">
    <property type="entry name" value="AAA+_ATPase"/>
</dbReference>
<name>A0AA43Q5T7_9GAMM</name>
<feature type="domain" description="ABC transporter" evidence="10">
    <location>
        <begin position="1"/>
        <end position="235"/>
    </location>
</feature>
<dbReference type="Gene3D" id="3.40.50.300">
    <property type="entry name" value="P-loop containing nucleotide triphosphate hydrolases"/>
    <property type="match status" value="1"/>
</dbReference>
<dbReference type="SUPFAM" id="SSF52540">
    <property type="entry name" value="P-loop containing nucleoside triphosphate hydrolases"/>
    <property type="match status" value="1"/>
</dbReference>
<dbReference type="InterPro" id="IPR005116">
    <property type="entry name" value="Transp-assoc_OB_typ1"/>
</dbReference>
<keyword evidence="2" id="KW-1003">Cell membrane</keyword>
<dbReference type="GO" id="GO:0005524">
    <property type="term" value="F:ATP binding"/>
    <property type="evidence" value="ECO:0007669"/>
    <property type="project" value="UniProtKB-KW"/>
</dbReference>
<dbReference type="PROSITE" id="PS50893">
    <property type="entry name" value="ABC_TRANSPORTER_2"/>
    <property type="match status" value="1"/>
</dbReference>
<dbReference type="Pfam" id="PF03459">
    <property type="entry name" value="TOBE"/>
    <property type="match status" value="1"/>
</dbReference>
<dbReference type="PANTHER" id="PTHR43514">
    <property type="entry name" value="ABC TRANSPORTER I FAMILY MEMBER 10"/>
    <property type="match status" value="1"/>
</dbReference>
<evidence type="ECO:0000256" key="6">
    <source>
        <dbReference type="ARBA" id="ARBA00022840"/>
    </source>
</evidence>
<keyword evidence="5" id="KW-0547">Nucleotide-binding</keyword>
<evidence type="ECO:0000313" key="13">
    <source>
        <dbReference type="Proteomes" id="UP001160519"/>
    </source>
</evidence>
<dbReference type="PANTHER" id="PTHR43514:SF10">
    <property type="entry name" value="MOLYBDENUM IMPORT ATP-BINDING PROTEIN MODC 2"/>
    <property type="match status" value="1"/>
</dbReference>
<evidence type="ECO:0000256" key="1">
    <source>
        <dbReference type="ARBA" id="ARBA00022448"/>
    </source>
</evidence>
<evidence type="ECO:0000256" key="4">
    <source>
        <dbReference type="ARBA" id="ARBA00022519"/>
    </source>
</evidence>
<keyword evidence="7" id="KW-1278">Translocase</keyword>
<dbReference type="SMART" id="SM00382">
    <property type="entry name" value="AAA"/>
    <property type="match status" value="1"/>
</dbReference>
<dbReference type="Pfam" id="PF00005">
    <property type="entry name" value="ABC_tran"/>
    <property type="match status" value="1"/>
</dbReference>
<dbReference type="SUPFAM" id="SSF50331">
    <property type="entry name" value="MOP-like"/>
    <property type="match status" value="1"/>
</dbReference>
<dbReference type="InterPro" id="IPR008995">
    <property type="entry name" value="Mo/tungstate-bd_C_term_dom"/>
</dbReference>
<dbReference type="AlphaFoldDB" id="A0AA43Q5T7"/>
<evidence type="ECO:0000256" key="9">
    <source>
        <dbReference type="PROSITE-ProRule" id="PRU01213"/>
    </source>
</evidence>